<dbReference type="OrthoDB" id="9816001at2"/>
<evidence type="ECO:0000256" key="1">
    <source>
        <dbReference type="ARBA" id="ARBA00022801"/>
    </source>
</evidence>
<proteinExistence type="predicted"/>
<dbReference type="InterPro" id="IPR008979">
    <property type="entry name" value="Galactose-bd-like_sf"/>
</dbReference>
<organism evidence="3 4">
    <name type="scientific">Cloacibacterium normanense</name>
    <dbReference type="NCBI Taxonomy" id="237258"/>
    <lineage>
        <taxon>Bacteria</taxon>
        <taxon>Pseudomonadati</taxon>
        <taxon>Bacteroidota</taxon>
        <taxon>Flavobacteriia</taxon>
        <taxon>Flavobacteriales</taxon>
        <taxon>Weeksellaceae</taxon>
    </lineage>
</organism>
<comment type="caution">
    <text evidence="3">The sequence shown here is derived from an EMBL/GenBank/DDBJ whole genome shotgun (WGS) entry which is preliminary data.</text>
</comment>
<sequence>MKKSLSVFLLMTIQLLMANVSLPYIFSDNMVLQRNSKIPVWGFASPHEKVLVSFKNQTKSTVADQNGNWKVDLDQEKEGGPFTLTIKGNNEIVFKNVLVGDVWLCSGQSNMEWALSSSEGYKEELNQKEFPIIRHIKVERKINSLPQNNLAKTEWNVANASNIGDFSAVAYFFAKKMYHERQVPIGIINSSWGGTVIEAWIPKNAFEQSPYFKEMIANMPQIDIESLQQKNFEAKTVFFEKKLNAKIADFNQEQFLSADYNASVLKDLYVPKAWEQQGFEGLDGVAWVRKTIVLSEEDLTGNAVLYLGKIDDEDLTYFNGKLVGQMKQWSDDRIYTIPKEILKKGENIIAVKVNDTGGGGGLWSNDDEVKLVTAQKSIPLAGNWKFAVEKIYAAINQNEFPSLIYNTMIHPIEDFRISGMLWYQGESNAERAYEYNQSFPLLINSWRQRFGENLPFYFVQLATFNTKGDSNEGCDWCEVRDAQLNTTKMKNTGMVVTTDVGNPNDIHPRNKKTVGERLANLALNNGLKSPIYQKSTVKGNKITISFNTKEKLISKNNEILKGFEIAGNDQKFYPAKAEIKKNKIVVTCEKVSNPVAVRYGWKGDDSEINLFTEKGLPIAPFRTDSFKLSTENKKYQFELK</sequence>
<feature type="domain" description="Sialate O-acetylesterase" evidence="2">
    <location>
        <begin position="404"/>
        <end position="522"/>
    </location>
</feature>
<dbReference type="PANTHER" id="PTHR22901:SF0">
    <property type="entry name" value="SIALATE O-ACETYLESTERASE"/>
    <property type="match status" value="1"/>
</dbReference>
<evidence type="ECO:0000313" key="3">
    <source>
        <dbReference type="EMBL" id="OEL10526.1"/>
    </source>
</evidence>
<dbReference type="InterPro" id="IPR036514">
    <property type="entry name" value="SGNH_hydro_sf"/>
</dbReference>
<dbReference type="PANTHER" id="PTHR22901">
    <property type="entry name" value="SIALATE O-ACETYLESTERASE"/>
    <property type="match status" value="1"/>
</dbReference>
<keyword evidence="1" id="KW-0378">Hydrolase</keyword>
<dbReference type="RefSeq" id="WP_069799736.1">
    <property type="nucleotide sequence ID" value="NZ_CP034157.1"/>
</dbReference>
<evidence type="ECO:0000313" key="4">
    <source>
        <dbReference type="Proteomes" id="UP000095601"/>
    </source>
</evidence>
<dbReference type="KEGG" id="cnr:EB819_11630"/>
<name>A0A1E5UC79_9FLAO</name>
<dbReference type="AlphaFoldDB" id="A0A1E5UC79"/>
<dbReference type="STRING" id="237258.SAMN04489756_10448"/>
<dbReference type="PATRIC" id="fig|237258.4.peg.531"/>
<feature type="domain" description="Sialate O-acetylesterase" evidence="2">
    <location>
        <begin position="100"/>
        <end position="220"/>
    </location>
</feature>
<gene>
    <name evidence="3" type="ORF">BHF72_0346</name>
</gene>
<dbReference type="Gene3D" id="3.40.50.1110">
    <property type="entry name" value="SGNH hydrolase"/>
    <property type="match status" value="2"/>
</dbReference>
<dbReference type="SUPFAM" id="SSF52266">
    <property type="entry name" value="SGNH hydrolase"/>
    <property type="match status" value="1"/>
</dbReference>
<protein>
    <recommendedName>
        <fullName evidence="2">Sialate O-acetylesterase domain-containing protein</fullName>
    </recommendedName>
</protein>
<evidence type="ECO:0000259" key="2">
    <source>
        <dbReference type="Pfam" id="PF03629"/>
    </source>
</evidence>
<dbReference type="EMBL" id="MKGI01000076">
    <property type="protein sequence ID" value="OEL10526.1"/>
    <property type="molecule type" value="Genomic_DNA"/>
</dbReference>
<dbReference type="Pfam" id="PF03629">
    <property type="entry name" value="SASA"/>
    <property type="match status" value="2"/>
</dbReference>
<dbReference type="GO" id="GO:0001681">
    <property type="term" value="F:sialate O-acetylesterase activity"/>
    <property type="evidence" value="ECO:0007669"/>
    <property type="project" value="InterPro"/>
</dbReference>
<dbReference type="SUPFAM" id="SSF49785">
    <property type="entry name" value="Galactose-binding domain-like"/>
    <property type="match status" value="1"/>
</dbReference>
<dbReference type="GO" id="GO:0005975">
    <property type="term" value="P:carbohydrate metabolic process"/>
    <property type="evidence" value="ECO:0007669"/>
    <property type="project" value="TreeGrafter"/>
</dbReference>
<accession>A0A1E5UC79</accession>
<dbReference type="Proteomes" id="UP000095601">
    <property type="component" value="Unassembled WGS sequence"/>
</dbReference>
<reference evidence="3 4" key="1">
    <citation type="submission" date="2016-09" db="EMBL/GenBank/DDBJ databases">
        <authorList>
            <person name="Capua I."/>
            <person name="De Benedictis P."/>
            <person name="Joannis T."/>
            <person name="Lombin L.H."/>
            <person name="Cattoli G."/>
        </authorList>
    </citation>
    <scope>NUCLEOTIDE SEQUENCE [LARGE SCALE GENOMIC DNA]</scope>
    <source>
        <strain evidence="3 4">NRS-1</strain>
    </source>
</reference>
<dbReference type="InterPro" id="IPR039329">
    <property type="entry name" value="SIAE"/>
</dbReference>
<keyword evidence="4" id="KW-1185">Reference proteome</keyword>
<dbReference type="InterPro" id="IPR005181">
    <property type="entry name" value="SASA"/>
</dbReference>